<dbReference type="InterPro" id="IPR053036">
    <property type="entry name" value="CellCycle_DNARepair_Reg"/>
</dbReference>
<dbReference type="RefSeq" id="XP_003669226.1">
    <property type="nucleotide sequence ID" value="XM_003669178.1"/>
</dbReference>
<dbReference type="GO" id="GO:0090734">
    <property type="term" value="C:site of DNA damage"/>
    <property type="evidence" value="ECO:0007669"/>
    <property type="project" value="EnsemblFungi"/>
</dbReference>
<dbReference type="HOGENOM" id="CLU_002149_0_0_1"/>
<evidence type="ECO:0000259" key="2">
    <source>
        <dbReference type="PROSITE" id="PS50172"/>
    </source>
</evidence>
<keyword evidence="1" id="KW-0175">Coiled coil</keyword>
<dbReference type="GO" id="GO:0005634">
    <property type="term" value="C:nucleus"/>
    <property type="evidence" value="ECO:0007669"/>
    <property type="project" value="TreeGrafter"/>
</dbReference>
<gene>
    <name evidence="3" type="primary">NDAI0C03230</name>
    <name evidence="3" type="ordered locus">NDAI_0C03230</name>
</gene>
<dbReference type="Pfam" id="PF12738">
    <property type="entry name" value="PTCB-BRCT"/>
    <property type="match status" value="1"/>
</dbReference>
<organism evidence="3 4">
    <name type="scientific">Naumovozyma dairenensis (strain ATCC 10597 / BCRC 20456 / CBS 421 / NBRC 0211 / NRRL Y-12639)</name>
    <name type="common">Saccharomyces dairenensis</name>
    <dbReference type="NCBI Taxonomy" id="1071378"/>
    <lineage>
        <taxon>Eukaryota</taxon>
        <taxon>Fungi</taxon>
        <taxon>Dikarya</taxon>
        <taxon>Ascomycota</taxon>
        <taxon>Saccharomycotina</taxon>
        <taxon>Saccharomycetes</taxon>
        <taxon>Saccharomycetales</taxon>
        <taxon>Saccharomycetaceae</taxon>
        <taxon>Naumovozyma</taxon>
    </lineage>
</organism>
<dbReference type="GO" id="GO:0006302">
    <property type="term" value="P:double-strand break repair"/>
    <property type="evidence" value="ECO:0007669"/>
    <property type="project" value="EnsemblFungi"/>
</dbReference>
<dbReference type="AlphaFoldDB" id="G0W872"/>
<dbReference type="SUPFAM" id="SSF52113">
    <property type="entry name" value="BRCT domain"/>
    <property type="match status" value="3"/>
</dbReference>
<dbReference type="InterPro" id="IPR036420">
    <property type="entry name" value="BRCT_dom_sf"/>
</dbReference>
<dbReference type="eggNOG" id="KOG2043">
    <property type="taxonomic scope" value="Eukaryota"/>
</dbReference>
<evidence type="ECO:0000313" key="4">
    <source>
        <dbReference type="Proteomes" id="UP000000689"/>
    </source>
</evidence>
<sequence length="1034" mass="118635">MDQGITTSIKSKLFENLNFLVIATENDDINETTKVVTLLEDNGCNSCLIHDTKDESTTNELTSSKDLKKWYIKTFGSKNIHFIISNTSNFRFYKIAEFDFLVPIVTPKWVTACISTRRHLRTSLFSPNPNHFFRNFQICISTYSMKFSEYIFYSELINSLGGTITHVINNKTTHLIAIAIDDPAIIAIKEKGQNNTIIKSVYPTWLVQCFKERKYIDESPHLITEDQNNSEHLDDIWRFVLDDVVFSDSIKYQFLKNKRFILAMNLSMNKNTYSFFLQLIKNCGGSIVRYIEESDIETCDGNCYIGDKIGTKDYELSLSKGNVELGNLIWFFHMWSICEFVPPNTNLLFEPFKKKIFKSSELILTYTNYFGRQRSYIQRLTEMLGGISTTELSKRNTHLVSRMPVGKKFFQAKKWKDRCQVINHLWLERTYKTGIKQDPNSSEFQDFKIDEDDILLTLGQYNYKLKQLEDLQALKADDIMNSNNGDMTPIKNDDDNEDYIDTILSPPIKSISVSITATEANKKLLTSFEGISRGDVIDNQLKDEMVASKELSNKGKRSIETSANYLKEEIRKNNDDEDKSSTQHKYEKALFDNIKEAKNGVNEVIQQQKEPTPVQCTAQDIEEETKLNINVHAAKEAENTRTLKSNEIVLKQDYSHLFDGLSQEDNDKDQLLRTNAITTTPNISRHSSKLKTPTAIESNRSRSFDTSIVASTDSSGGSGRRAARAKAEKRLHESIESLNEFEKNSKKKRIGNLLPAEIAILEEKKQNEKLAKEIVSKLRRDGERENVLQFSINAISTGCHEDIGILDLEILNQFGIRLYPEITSDINFNTVIAPKKMRTAKFLKSFSFHPLKNILLSTFIDDILKNIHIGNNDFFQGITLNDYKLKEFDNSLIEKKTRQPTKLFERAGIVTINLMNDLIGGTEIISSILKCHGIKHTNVINHKKFGISDIVENKYDNTNDEGNNTGKKRKTTKKRIRLNDGKFIDCPNYVIVATKPLQAKKLKKIMNADEELSNKNVLIVDWDWCVNMIFNLRC</sequence>
<feature type="domain" description="BRCT" evidence="2">
    <location>
        <begin position="128"/>
        <end position="223"/>
    </location>
</feature>
<dbReference type="PANTHER" id="PTHR47667:SF1">
    <property type="entry name" value="REGULATOR OF TY1 TRANSPOSITION PROTEIN 107"/>
    <property type="match status" value="1"/>
</dbReference>
<dbReference type="InterPro" id="IPR001357">
    <property type="entry name" value="BRCT_dom"/>
</dbReference>
<dbReference type="Pfam" id="PF16770">
    <property type="entry name" value="RTT107_BRCT_5"/>
    <property type="match status" value="1"/>
</dbReference>
<dbReference type="KEGG" id="ndi:NDAI_0C03230"/>
<protein>
    <recommendedName>
        <fullName evidence="2">BRCT domain-containing protein</fullName>
    </recommendedName>
</protein>
<evidence type="ECO:0000256" key="1">
    <source>
        <dbReference type="SAM" id="Coils"/>
    </source>
</evidence>
<name>G0W872_NAUDC</name>
<feature type="domain" description="BRCT" evidence="2">
    <location>
        <begin position="352"/>
        <end position="434"/>
    </location>
</feature>
<dbReference type="PROSITE" id="PS50172">
    <property type="entry name" value="BRCT"/>
    <property type="match status" value="3"/>
</dbReference>
<dbReference type="PANTHER" id="PTHR47667">
    <property type="entry name" value="REGULATOR OF TY1 TRANSPOSITION PROTEIN 107"/>
    <property type="match status" value="1"/>
</dbReference>
<dbReference type="Pfam" id="PF00533">
    <property type="entry name" value="BRCT"/>
    <property type="match status" value="1"/>
</dbReference>
<dbReference type="OrthoDB" id="342264at2759"/>
<feature type="coiled-coil region" evidence="1">
    <location>
        <begin position="724"/>
        <end position="781"/>
    </location>
</feature>
<dbReference type="SMART" id="SM00292">
    <property type="entry name" value="BRCT"/>
    <property type="match status" value="3"/>
</dbReference>
<accession>G0W872</accession>
<dbReference type="GO" id="GO:0010526">
    <property type="term" value="P:transposable element silencing"/>
    <property type="evidence" value="ECO:0007669"/>
    <property type="project" value="EnsemblFungi"/>
</dbReference>
<keyword evidence="4" id="KW-1185">Reference proteome</keyword>
<proteinExistence type="predicted"/>
<dbReference type="GO" id="GO:1990683">
    <property type="term" value="P:DNA double-strand break attachment to nuclear envelope"/>
    <property type="evidence" value="ECO:0007669"/>
    <property type="project" value="EnsemblFungi"/>
</dbReference>
<evidence type="ECO:0000313" key="3">
    <source>
        <dbReference type="EMBL" id="CCD23983.1"/>
    </source>
</evidence>
<dbReference type="GO" id="GO:0003682">
    <property type="term" value="F:chromatin binding"/>
    <property type="evidence" value="ECO:0007669"/>
    <property type="project" value="EnsemblFungi"/>
</dbReference>
<dbReference type="GO" id="GO:2000001">
    <property type="term" value="P:regulation of DNA damage checkpoint"/>
    <property type="evidence" value="ECO:0007669"/>
    <property type="project" value="EnsemblFungi"/>
</dbReference>
<dbReference type="Pfam" id="PF16771">
    <property type="entry name" value="RTT107_BRCT_6"/>
    <property type="match status" value="1"/>
</dbReference>
<dbReference type="GO" id="GO:0035361">
    <property type="term" value="C:Cul8-RING ubiquitin ligase complex"/>
    <property type="evidence" value="ECO:0007669"/>
    <property type="project" value="EnsemblFungi"/>
</dbReference>
<feature type="domain" description="BRCT" evidence="2">
    <location>
        <begin position="9"/>
        <end position="127"/>
    </location>
</feature>
<dbReference type="Proteomes" id="UP000000689">
    <property type="component" value="Chromosome 3"/>
</dbReference>
<dbReference type="EMBL" id="HE580269">
    <property type="protein sequence ID" value="CCD23983.1"/>
    <property type="molecule type" value="Genomic_DNA"/>
</dbReference>
<dbReference type="OMA" id="QRFYIQR"/>
<dbReference type="GO" id="GO:1903775">
    <property type="term" value="P:regulation of DNA double-strand break processing"/>
    <property type="evidence" value="ECO:0007669"/>
    <property type="project" value="EnsemblFungi"/>
</dbReference>
<dbReference type="GeneID" id="11496358"/>
<dbReference type="STRING" id="1071378.G0W872"/>
<dbReference type="InterPro" id="IPR031906">
    <property type="entry name" value="RTT107_BRCT_6"/>
</dbReference>
<reference evidence="3 4" key="1">
    <citation type="journal article" date="2011" name="Proc. Natl. Acad. Sci. U.S.A.">
        <title>Evolutionary erosion of yeast sex chromosomes by mating-type switching accidents.</title>
        <authorList>
            <person name="Gordon J.L."/>
            <person name="Armisen D."/>
            <person name="Proux-Wera E."/>
            <person name="Oheigeartaigh S.S."/>
            <person name="Byrne K.P."/>
            <person name="Wolfe K.H."/>
        </authorList>
    </citation>
    <scope>NUCLEOTIDE SEQUENCE [LARGE SCALE GENOMIC DNA]</scope>
    <source>
        <strain evidence="4">ATCC 10597 / BCRC 20456 / CBS 421 / NBRC 0211 / NRRL Y-12639</strain>
    </source>
</reference>
<dbReference type="Gene3D" id="3.40.50.10190">
    <property type="entry name" value="BRCT domain"/>
    <property type="match status" value="5"/>
</dbReference>